<dbReference type="AlphaFoldDB" id="A0A7W7LIU5"/>
<accession>A0A7W7LIU5</accession>
<sequence>MAYGSPKRCLPAEATVRRLLGRIDGDALDRAVSCWLADGQLHAVAVDGKTLRGAARATGRKIHLLAACEHLSGLVLAQLDVGAQTTRSPASSLCWRPSPNWRAWS</sequence>
<evidence type="ECO:0008006" key="3">
    <source>
        <dbReference type="Google" id="ProtNLM"/>
    </source>
</evidence>
<dbReference type="EMBL" id="JACHJG010000035">
    <property type="protein sequence ID" value="MBB4890982.1"/>
    <property type="molecule type" value="Genomic_DNA"/>
</dbReference>
<proteinExistence type="predicted"/>
<organism evidence="1 2">
    <name type="scientific">Streptomyces netropsis</name>
    <name type="common">Streptoverticillium netropsis</name>
    <dbReference type="NCBI Taxonomy" id="55404"/>
    <lineage>
        <taxon>Bacteria</taxon>
        <taxon>Bacillati</taxon>
        <taxon>Actinomycetota</taxon>
        <taxon>Actinomycetes</taxon>
        <taxon>Kitasatosporales</taxon>
        <taxon>Streptomycetaceae</taxon>
        <taxon>Streptomyces</taxon>
    </lineage>
</organism>
<reference evidence="1 2" key="1">
    <citation type="submission" date="2020-08" db="EMBL/GenBank/DDBJ databases">
        <title>Genomic Encyclopedia of Type Strains, Phase III (KMG-III): the genomes of soil and plant-associated and newly described type strains.</title>
        <authorList>
            <person name="Whitman W."/>
        </authorList>
    </citation>
    <scope>NUCLEOTIDE SEQUENCE [LARGE SCALE GENOMIC DNA]</scope>
    <source>
        <strain evidence="1 2">CECT 3265</strain>
    </source>
</reference>
<keyword evidence="2" id="KW-1185">Reference proteome</keyword>
<name>A0A7W7LIU5_STRNE</name>
<evidence type="ECO:0000313" key="1">
    <source>
        <dbReference type="EMBL" id="MBB4890982.1"/>
    </source>
</evidence>
<comment type="caution">
    <text evidence="1">The sequence shown here is derived from an EMBL/GenBank/DDBJ whole genome shotgun (WGS) entry which is preliminary data.</text>
</comment>
<protein>
    <recommendedName>
        <fullName evidence="3">Transposase</fullName>
    </recommendedName>
</protein>
<dbReference type="Proteomes" id="UP000556436">
    <property type="component" value="Unassembled WGS sequence"/>
</dbReference>
<gene>
    <name evidence="1" type="ORF">FHS38_007076</name>
</gene>
<evidence type="ECO:0000313" key="2">
    <source>
        <dbReference type="Proteomes" id="UP000556436"/>
    </source>
</evidence>